<evidence type="ECO:0000259" key="8">
    <source>
        <dbReference type="Pfam" id="PF00913"/>
    </source>
</evidence>
<protein>
    <submittedName>
        <fullName evidence="9">Variant surface glycoprotein 1868</fullName>
    </submittedName>
</protein>
<keyword evidence="5" id="KW-0325">Glycoprotein</keyword>
<dbReference type="GO" id="GO:0005886">
    <property type="term" value="C:plasma membrane"/>
    <property type="evidence" value="ECO:0007669"/>
    <property type="project" value="UniProtKB-SubCell"/>
</dbReference>
<comment type="subcellular location">
    <subcellularLocation>
        <location evidence="1">Cell membrane</location>
        <topology evidence="1">Lipid-anchor</topology>
        <topology evidence="1">GPI-anchor</topology>
    </subcellularLocation>
</comment>
<dbReference type="Gene3D" id="3.90.150.10">
    <property type="entry name" value="Variant Surface Glycoprotein, subunit A domain 1"/>
    <property type="match status" value="1"/>
</dbReference>
<name>M4TCP4_9TRYP</name>
<keyword evidence="7" id="KW-0732">Signal</keyword>
<evidence type="ECO:0000256" key="5">
    <source>
        <dbReference type="ARBA" id="ARBA00023180"/>
    </source>
</evidence>
<evidence type="ECO:0000256" key="1">
    <source>
        <dbReference type="ARBA" id="ARBA00004609"/>
    </source>
</evidence>
<keyword evidence="2" id="KW-1003">Cell membrane</keyword>
<evidence type="ECO:0000256" key="4">
    <source>
        <dbReference type="ARBA" id="ARBA00023136"/>
    </source>
</evidence>
<keyword evidence="6" id="KW-0449">Lipoprotein</keyword>
<organism evidence="9">
    <name type="scientific">Trypanosoma brucei</name>
    <dbReference type="NCBI Taxonomy" id="5691"/>
    <lineage>
        <taxon>Eukaryota</taxon>
        <taxon>Discoba</taxon>
        <taxon>Euglenozoa</taxon>
        <taxon>Kinetoplastea</taxon>
        <taxon>Metakinetoplastina</taxon>
        <taxon>Trypanosomatida</taxon>
        <taxon>Trypanosomatidae</taxon>
        <taxon>Trypanosoma</taxon>
    </lineage>
</organism>
<dbReference type="VEuPathDB" id="TriTrypDB:Tb427_000133200"/>
<dbReference type="AlphaFoldDB" id="M4TCP4"/>
<dbReference type="VEuPathDB" id="TriTrypDB:Tb927.4.5530"/>
<evidence type="ECO:0000313" key="9">
    <source>
        <dbReference type="EMBL" id="AGH60775.1"/>
    </source>
</evidence>
<reference evidence="9" key="2">
    <citation type="journal article" date="2014" name="Mol. Biochem. Parasitol.">
        <title>Capturing the variant surface glycoprotein repertoire (the VSGnome) of Trypanosoma brucei Lister 427.</title>
        <authorList>
            <person name="Cross G.A."/>
            <person name="Kim H.S."/>
            <person name="Wickstead B."/>
        </authorList>
    </citation>
    <scope>NUCLEOTIDE SEQUENCE</scope>
    <source>
        <strain evidence="9">Lister 427</strain>
    </source>
</reference>
<dbReference type="SUPFAM" id="SSF58087">
    <property type="entry name" value="Variant surface glycoprotein (N-terminal domain)"/>
    <property type="match status" value="1"/>
</dbReference>
<evidence type="ECO:0000256" key="2">
    <source>
        <dbReference type="ARBA" id="ARBA00022475"/>
    </source>
</evidence>
<sequence>MFLRTVVIELLFLGHWRHAEATHAALDEAKIKTLCKIANQLTLMPAIVLSKANQIKKTQEAAQEASHLAQAAAAATSDVNTSTVFQATALQAANCAETAAAQYTKLTNDAQEVMLNGPKTAGHITEIADLLLKLSGGSSKWCLGTSSTKTTHTTVAQLGCPGIYVDTAPAATTTDPTLVTQTGFAGLTGTAHVSSGTGHTACYLLANGTSTIWGKTGPINVKLAADFLELTTQDEHGTETAKLAGLAAGATGGAFDPATTRPAEAF</sequence>
<dbReference type="Pfam" id="PF00913">
    <property type="entry name" value="Trypan_glycop"/>
    <property type="match status" value="1"/>
</dbReference>
<proteinExistence type="predicted"/>
<evidence type="ECO:0000256" key="6">
    <source>
        <dbReference type="ARBA" id="ARBA00023288"/>
    </source>
</evidence>
<feature type="signal peptide" evidence="7">
    <location>
        <begin position="1"/>
        <end position="21"/>
    </location>
</feature>
<dbReference type="EMBL" id="KC613344">
    <property type="protein sequence ID" value="AGH60775.1"/>
    <property type="molecule type" value="Genomic_DNA"/>
</dbReference>
<evidence type="ECO:0000256" key="3">
    <source>
        <dbReference type="ARBA" id="ARBA00022622"/>
    </source>
</evidence>
<feature type="chain" id="PRO_5004058527" evidence="7">
    <location>
        <begin position="22"/>
        <end position="266"/>
    </location>
</feature>
<evidence type="ECO:0000256" key="7">
    <source>
        <dbReference type="SAM" id="SignalP"/>
    </source>
</evidence>
<dbReference type="GO" id="GO:0042783">
    <property type="term" value="P:symbiont-mediated evasion of host immune response"/>
    <property type="evidence" value="ECO:0007669"/>
    <property type="project" value="InterPro"/>
</dbReference>
<feature type="domain" description="Trypanosome variant surface glycoprotein A-type N-terminal" evidence="8">
    <location>
        <begin position="14"/>
        <end position="251"/>
    </location>
</feature>
<reference evidence="9" key="1">
    <citation type="submission" date="2013-02" db="EMBL/GenBank/DDBJ databases">
        <authorList>
            <person name="Cross G.A.M."/>
            <person name="Kim H.-S."/>
            <person name="Wickstead B."/>
        </authorList>
    </citation>
    <scope>NUCLEOTIDE SEQUENCE</scope>
    <source>
        <strain evidence="9">Lister 427</strain>
    </source>
</reference>
<dbReference type="InterPro" id="IPR001812">
    <property type="entry name" value="Trypano_VSG_A_N_dom"/>
</dbReference>
<dbReference type="GO" id="GO:0098552">
    <property type="term" value="C:side of membrane"/>
    <property type="evidence" value="ECO:0007669"/>
    <property type="project" value="UniProtKB-KW"/>
</dbReference>
<accession>M4TCP4</accession>
<keyword evidence="4" id="KW-0472">Membrane</keyword>
<keyword evidence="3" id="KW-0336">GPI-anchor</keyword>